<comment type="caution">
    <text evidence="1">The sequence shown here is derived from an EMBL/GenBank/DDBJ whole genome shotgun (WGS) entry which is preliminary data.</text>
</comment>
<gene>
    <name evidence="1" type="ORF">F0M16_08180</name>
</gene>
<evidence type="ECO:0000313" key="2">
    <source>
        <dbReference type="Proteomes" id="UP000323225"/>
    </source>
</evidence>
<reference evidence="1 2" key="1">
    <citation type="submission" date="2019-09" db="EMBL/GenBank/DDBJ databases">
        <authorList>
            <person name="Kritzky A."/>
            <person name="Schelkanova E.Y."/>
            <person name="Alkhova Z.V."/>
            <person name="Smirnova N.I."/>
        </authorList>
    </citation>
    <scope>NUCLEOTIDE SEQUENCE [LARGE SCALE GENOMIC DNA]</scope>
    <source>
        <strain evidence="1 2">M1526</strain>
    </source>
</reference>
<sequence>MMIFDAPSFVVHLSGYETVTLDDQGETLYGNTLIQKHLEVVKENYESELIQFGGFITPDKPEKVAWIKNLILIGFEGEYFENLNKDYVKAIIKNERVYVLIMNRKPVFIANYL</sequence>
<accession>A0A5Q6PK25</accession>
<dbReference type="AlphaFoldDB" id="A0A5Q6PK25"/>
<proteinExistence type="predicted"/>
<evidence type="ECO:0000313" key="1">
    <source>
        <dbReference type="EMBL" id="KAA1255185.1"/>
    </source>
</evidence>
<dbReference type="Proteomes" id="UP000323225">
    <property type="component" value="Unassembled WGS sequence"/>
</dbReference>
<organism evidence="1 2">
    <name type="scientific">Vibrio cholerae</name>
    <dbReference type="NCBI Taxonomy" id="666"/>
    <lineage>
        <taxon>Bacteria</taxon>
        <taxon>Pseudomonadati</taxon>
        <taxon>Pseudomonadota</taxon>
        <taxon>Gammaproteobacteria</taxon>
        <taxon>Vibrionales</taxon>
        <taxon>Vibrionaceae</taxon>
        <taxon>Vibrio</taxon>
    </lineage>
</organism>
<protein>
    <submittedName>
        <fullName evidence="1">Uncharacterized protein</fullName>
    </submittedName>
</protein>
<name>A0A5Q6PK25_VIBCL</name>
<dbReference type="EMBL" id="VUAA01000007">
    <property type="protein sequence ID" value="KAA1255185.1"/>
    <property type="molecule type" value="Genomic_DNA"/>
</dbReference>